<evidence type="ECO:0000256" key="1">
    <source>
        <dbReference type="SAM" id="MobiDB-lite"/>
    </source>
</evidence>
<organism evidence="2 3">
    <name type="scientific">Dendrothele bispora (strain CBS 962.96)</name>
    <dbReference type="NCBI Taxonomy" id="1314807"/>
    <lineage>
        <taxon>Eukaryota</taxon>
        <taxon>Fungi</taxon>
        <taxon>Dikarya</taxon>
        <taxon>Basidiomycota</taxon>
        <taxon>Agaricomycotina</taxon>
        <taxon>Agaricomycetes</taxon>
        <taxon>Agaricomycetidae</taxon>
        <taxon>Agaricales</taxon>
        <taxon>Agaricales incertae sedis</taxon>
        <taxon>Dendrothele</taxon>
    </lineage>
</organism>
<keyword evidence="3" id="KW-1185">Reference proteome</keyword>
<sequence length="324" mass="35378">MSQIPPSITFLHQRMANAVFNTQHPWQDDLFLEDNGLSTMVSASRMELINEKVRLSTMVSASRMELINEKVAVGASEFTPTQFPPNPAFPPHRRFLFHRLTTSRLRTKKEIMGYIEDLTLLSLVEPRFFKGAQELVNLFVARESDLLASTASEATTALALATETARARALAAEAAQLAAEATRAARALRVAAAAAANPGDIDADNTDPADSSSLIVATETTVVVVDPAPVTVEAFAGTPPLPVVEATDLFTPSDPTSPVSIARVVATLDKSPIRRKGPIRKVRQPFVDLRCRRQRSESEDSPSPPERGVKRVKLEEDTDFDFDS</sequence>
<name>A0A4S8LXU1_DENBC</name>
<gene>
    <name evidence="2" type="ORF">K435DRAFT_860621</name>
</gene>
<feature type="compositionally biased region" description="Basic and acidic residues" evidence="1">
    <location>
        <begin position="289"/>
        <end position="298"/>
    </location>
</feature>
<dbReference type="AlphaFoldDB" id="A0A4S8LXU1"/>
<reference evidence="2 3" key="1">
    <citation type="journal article" date="2019" name="Nat. Ecol. Evol.">
        <title>Megaphylogeny resolves global patterns of mushroom evolution.</title>
        <authorList>
            <person name="Varga T."/>
            <person name="Krizsan K."/>
            <person name="Foldi C."/>
            <person name="Dima B."/>
            <person name="Sanchez-Garcia M."/>
            <person name="Sanchez-Ramirez S."/>
            <person name="Szollosi G.J."/>
            <person name="Szarkandi J.G."/>
            <person name="Papp V."/>
            <person name="Albert L."/>
            <person name="Andreopoulos W."/>
            <person name="Angelini C."/>
            <person name="Antonin V."/>
            <person name="Barry K.W."/>
            <person name="Bougher N.L."/>
            <person name="Buchanan P."/>
            <person name="Buyck B."/>
            <person name="Bense V."/>
            <person name="Catcheside P."/>
            <person name="Chovatia M."/>
            <person name="Cooper J."/>
            <person name="Damon W."/>
            <person name="Desjardin D."/>
            <person name="Finy P."/>
            <person name="Geml J."/>
            <person name="Haridas S."/>
            <person name="Hughes K."/>
            <person name="Justo A."/>
            <person name="Karasinski D."/>
            <person name="Kautmanova I."/>
            <person name="Kiss B."/>
            <person name="Kocsube S."/>
            <person name="Kotiranta H."/>
            <person name="LaButti K.M."/>
            <person name="Lechner B.E."/>
            <person name="Liimatainen K."/>
            <person name="Lipzen A."/>
            <person name="Lukacs Z."/>
            <person name="Mihaltcheva S."/>
            <person name="Morgado L.N."/>
            <person name="Niskanen T."/>
            <person name="Noordeloos M.E."/>
            <person name="Ohm R.A."/>
            <person name="Ortiz-Santana B."/>
            <person name="Ovrebo C."/>
            <person name="Racz N."/>
            <person name="Riley R."/>
            <person name="Savchenko A."/>
            <person name="Shiryaev A."/>
            <person name="Soop K."/>
            <person name="Spirin V."/>
            <person name="Szebenyi C."/>
            <person name="Tomsovsky M."/>
            <person name="Tulloss R.E."/>
            <person name="Uehling J."/>
            <person name="Grigoriev I.V."/>
            <person name="Vagvolgyi C."/>
            <person name="Papp T."/>
            <person name="Martin F.M."/>
            <person name="Miettinen O."/>
            <person name="Hibbett D.S."/>
            <person name="Nagy L.G."/>
        </authorList>
    </citation>
    <scope>NUCLEOTIDE SEQUENCE [LARGE SCALE GENOMIC DNA]</scope>
    <source>
        <strain evidence="2 3">CBS 962.96</strain>
    </source>
</reference>
<dbReference type="Proteomes" id="UP000297245">
    <property type="component" value="Unassembled WGS sequence"/>
</dbReference>
<accession>A0A4S8LXU1</accession>
<evidence type="ECO:0000313" key="2">
    <source>
        <dbReference type="EMBL" id="THU94350.1"/>
    </source>
</evidence>
<evidence type="ECO:0000313" key="3">
    <source>
        <dbReference type="Proteomes" id="UP000297245"/>
    </source>
</evidence>
<dbReference type="EMBL" id="ML179226">
    <property type="protein sequence ID" value="THU94350.1"/>
    <property type="molecule type" value="Genomic_DNA"/>
</dbReference>
<protein>
    <submittedName>
        <fullName evidence="2">Uncharacterized protein</fullName>
    </submittedName>
</protein>
<feature type="region of interest" description="Disordered" evidence="1">
    <location>
        <begin position="287"/>
        <end position="324"/>
    </location>
</feature>
<proteinExistence type="predicted"/>